<dbReference type="Gene3D" id="2.30.110.10">
    <property type="entry name" value="Electron Transport, Fmn-binding Protein, Chain A"/>
    <property type="match status" value="1"/>
</dbReference>
<protein>
    <submittedName>
        <fullName evidence="2">Uncharacterized protein, pyridoxamine 5'-phosphate oxidase (PNPOx-like) family</fullName>
    </submittedName>
</protein>
<gene>
    <name evidence="2" type="ORF">SAMN04489757_106125</name>
</gene>
<dbReference type="InterPro" id="IPR012349">
    <property type="entry name" value="Split_barrel_FMN-bd"/>
</dbReference>
<dbReference type="AlphaFoldDB" id="A0A1I5DPI9"/>
<dbReference type="STRING" id="1527.SAMN04489757_106125"/>
<dbReference type="RefSeq" id="WP_091685055.1">
    <property type="nucleotide sequence ID" value="NZ_BAABFM010000013.1"/>
</dbReference>
<name>A0A1I5DPI9_9FIRM</name>
<dbReference type="InterPro" id="IPR011576">
    <property type="entry name" value="Pyridox_Oxase_N"/>
</dbReference>
<organism evidence="2 3">
    <name type="scientific">Anaerocolumna aminovalerica</name>
    <dbReference type="NCBI Taxonomy" id="1527"/>
    <lineage>
        <taxon>Bacteria</taxon>
        <taxon>Bacillati</taxon>
        <taxon>Bacillota</taxon>
        <taxon>Clostridia</taxon>
        <taxon>Lachnospirales</taxon>
        <taxon>Lachnospiraceae</taxon>
        <taxon>Anaerocolumna</taxon>
    </lineage>
</organism>
<dbReference type="OrthoDB" id="9790003at2"/>
<dbReference type="EMBL" id="FOWD01000006">
    <property type="protein sequence ID" value="SFO01169.1"/>
    <property type="molecule type" value="Genomic_DNA"/>
</dbReference>
<reference evidence="2 3" key="1">
    <citation type="submission" date="2016-10" db="EMBL/GenBank/DDBJ databases">
        <authorList>
            <person name="de Groot N.N."/>
        </authorList>
    </citation>
    <scope>NUCLEOTIDE SEQUENCE [LARGE SCALE GENOMIC DNA]</scope>
    <source>
        <strain evidence="2 3">DSM 1283</strain>
    </source>
</reference>
<evidence type="ECO:0000259" key="1">
    <source>
        <dbReference type="Pfam" id="PF01243"/>
    </source>
</evidence>
<dbReference type="Proteomes" id="UP000198806">
    <property type="component" value="Unassembled WGS sequence"/>
</dbReference>
<accession>A0A1I5DPI9</accession>
<evidence type="ECO:0000313" key="2">
    <source>
        <dbReference type="EMBL" id="SFO01169.1"/>
    </source>
</evidence>
<proteinExistence type="predicted"/>
<dbReference type="Pfam" id="PF01243">
    <property type="entry name" value="PNPOx_N"/>
    <property type="match status" value="1"/>
</dbReference>
<feature type="domain" description="Pyridoxamine 5'-phosphate oxidase N-terminal" evidence="1">
    <location>
        <begin position="27"/>
        <end position="135"/>
    </location>
</feature>
<sequence length="158" mass="17900">MNKYENVMKLMEEYCGNGKDNLIALATIALSTNAVGNPRPAVRMVDAYYEDGVFYVSTDANKNKMLEIGKNNEISICGLDLFAAQGTAENLGWVKDERNAEIRAKMKKIFTWFDAHGDEDNPDSIVLRITLTEGTITDNDKKYGEWQYKVDFVKKEVK</sequence>
<evidence type="ECO:0000313" key="3">
    <source>
        <dbReference type="Proteomes" id="UP000198806"/>
    </source>
</evidence>
<keyword evidence="3" id="KW-1185">Reference proteome</keyword>
<dbReference type="SUPFAM" id="SSF50475">
    <property type="entry name" value="FMN-binding split barrel"/>
    <property type="match status" value="1"/>
</dbReference>